<accession>A0A2U8J9D9</accession>
<dbReference type="KEGG" id="vg:80535730"/>
<dbReference type="RefSeq" id="YP_010797745.1">
    <property type="nucleotide sequence ID" value="NC_076239.1"/>
</dbReference>
<sequence length="243" mass="27086">MALSGYGTVSYKIKTELIAGTDNNVVGLTRSLNLFQMFTLRSAENIRISRMRVLYKPRTGHLGSGMINAMVKDNRIDADLEDQIIHQTDFPAGATADITWTASMWLAKSDLQQREPPLVFEMELTECNITAGFSVGSVTIVIDVTGSKTMDRFNYKAPIATIRDDVIRSNALLSDKKFEVRDSRVAISGPITRTQSMSRDIDMGRLRRVAELTRSTSNGISNKKYRAIRGSTSQESNVIARRQ</sequence>
<dbReference type="EMBL" id="MH129615">
    <property type="protein sequence ID" value="AWK49429.1"/>
    <property type="molecule type" value="Viral_cRNA"/>
</dbReference>
<dbReference type="Proteomes" id="UP000682788">
    <property type="component" value="Segment"/>
</dbReference>
<proteinExistence type="predicted"/>
<keyword evidence="2" id="KW-1185">Reference proteome</keyword>
<dbReference type="GeneID" id="80535730"/>
<evidence type="ECO:0000313" key="1">
    <source>
        <dbReference type="EMBL" id="AWK49429.1"/>
    </source>
</evidence>
<name>A0A2U8J9D9_9RHAB</name>
<evidence type="ECO:0000313" key="2">
    <source>
        <dbReference type="Proteomes" id="UP000682788"/>
    </source>
</evidence>
<protein>
    <submittedName>
        <fullName evidence="1">Putative MP protein</fullName>
    </submittedName>
</protein>
<organism evidence="1">
    <name type="scientific">Cytorhabdovirus fragariarugosus</name>
    <dbReference type="NCBI Taxonomy" id="1985706"/>
    <lineage>
        <taxon>Viruses</taxon>
        <taxon>Riboviria</taxon>
        <taxon>Orthornavirae</taxon>
        <taxon>Negarnaviricota</taxon>
        <taxon>Haploviricotina</taxon>
        <taxon>Monjiviricetes</taxon>
        <taxon>Mononegavirales</taxon>
        <taxon>Rhabdoviridae</taxon>
        <taxon>Betarhabdovirinae</taxon>
        <taxon>Alphacytorhabdovirus</taxon>
        <taxon>Alphacytorhabdovirus fragariarugosus</taxon>
    </lineage>
</organism>
<reference evidence="1" key="1">
    <citation type="journal article" date="2018" name="Arch. Virol.">
        <title>Complete genome sequences of two divergent isolates of strawberry crinkle virus coinfecting a single strawberry plant.</title>
        <authorList>
            <person name="Koloniuk I."/>
            <person name="Franova J."/>
            <person name="Sarkisova T."/>
            <person name="Pribylova J."/>
        </authorList>
    </citation>
    <scope>NUCLEOTIDE SEQUENCE</scope>
    <source>
        <strain evidence="1">A</strain>
    </source>
</reference>